<sequence length="156" mass="17110">MSLITPKELVAHIEAFTKNQAGLRDVPKLCSCLYSASTVLNRGIEQTADILARVTCIQTFVETEDHTGQPTEHADVDVAWHLKLFPLLESQSLPWKPYEPAQVTRVDRLHFGGSQRSGHSGRKPIIPAGCILIGLIVHGAVKEESANQFALKPSFA</sequence>
<accession>A0A6A6WFS9</accession>
<dbReference type="AlphaFoldDB" id="A0A6A6WFS9"/>
<organism evidence="1 2">
    <name type="scientific">Pseudovirgaria hyperparasitica</name>
    <dbReference type="NCBI Taxonomy" id="470096"/>
    <lineage>
        <taxon>Eukaryota</taxon>
        <taxon>Fungi</taxon>
        <taxon>Dikarya</taxon>
        <taxon>Ascomycota</taxon>
        <taxon>Pezizomycotina</taxon>
        <taxon>Dothideomycetes</taxon>
        <taxon>Dothideomycetes incertae sedis</taxon>
        <taxon>Acrospermales</taxon>
        <taxon>Acrospermaceae</taxon>
        <taxon>Pseudovirgaria</taxon>
    </lineage>
</organism>
<gene>
    <name evidence="1" type="ORF">EJ05DRAFT_483318</name>
</gene>
<dbReference type="OrthoDB" id="2410195at2759"/>
<dbReference type="GeneID" id="54486295"/>
<dbReference type="RefSeq" id="XP_033603331.1">
    <property type="nucleotide sequence ID" value="XM_033745241.1"/>
</dbReference>
<evidence type="ECO:0000313" key="1">
    <source>
        <dbReference type="EMBL" id="KAF2760880.1"/>
    </source>
</evidence>
<proteinExistence type="predicted"/>
<protein>
    <submittedName>
        <fullName evidence="1">Uncharacterized protein</fullName>
    </submittedName>
</protein>
<keyword evidence="2" id="KW-1185">Reference proteome</keyword>
<reference evidence="1" key="1">
    <citation type="journal article" date="2020" name="Stud. Mycol.">
        <title>101 Dothideomycetes genomes: a test case for predicting lifestyles and emergence of pathogens.</title>
        <authorList>
            <person name="Haridas S."/>
            <person name="Albert R."/>
            <person name="Binder M."/>
            <person name="Bloem J."/>
            <person name="Labutti K."/>
            <person name="Salamov A."/>
            <person name="Andreopoulos B."/>
            <person name="Baker S."/>
            <person name="Barry K."/>
            <person name="Bills G."/>
            <person name="Bluhm B."/>
            <person name="Cannon C."/>
            <person name="Castanera R."/>
            <person name="Culley D."/>
            <person name="Daum C."/>
            <person name="Ezra D."/>
            <person name="Gonzalez J."/>
            <person name="Henrissat B."/>
            <person name="Kuo A."/>
            <person name="Liang C."/>
            <person name="Lipzen A."/>
            <person name="Lutzoni F."/>
            <person name="Magnuson J."/>
            <person name="Mondo S."/>
            <person name="Nolan M."/>
            <person name="Ohm R."/>
            <person name="Pangilinan J."/>
            <person name="Park H.-J."/>
            <person name="Ramirez L."/>
            <person name="Alfaro M."/>
            <person name="Sun H."/>
            <person name="Tritt A."/>
            <person name="Yoshinaga Y."/>
            <person name="Zwiers L.-H."/>
            <person name="Turgeon B."/>
            <person name="Goodwin S."/>
            <person name="Spatafora J."/>
            <person name="Crous P."/>
            <person name="Grigoriev I."/>
        </authorList>
    </citation>
    <scope>NUCLEOTIDE SEQUENCE</scope>
    <source>
        <strain evidence="1">CBS 121739</strain>
    </source>
</reference>
<evidence type="ECO:0000313" key="2">
    <source>
        <dbReference type="Proteomes" id="UP000799437"/>
    </source>
</evidence>
<dbReference type="EMBL" id="ML996567">
    <property type="protein sequence ID" value="KAF2760880.1"/>
    <property type="molecule type" value="Genomic_DNA"/>
</dbReference>
<name>A0A6A6WFS9_9PEZI</name>
<dbReference type="Proteomes" id="UP000799437">
    <property type="component" value="Unassembled WGS sequence"/>
</dbReference>